<dbReference type="Pfam" id="PF01074">
    <property type="entry name" value="Glyco_hydro_38N"/>
    <property type="match status" value="1"/>
</dbReference>
<organism evidence="2 3">
    <name type="scientific">Paenibacillus cisolokensis</name>
    <dbReference type="NCBI Taxonomy" id="1658519"/>
    <lineage>
        <taxon>Bacteria</taxon>
        <taxon>Bacillati</taxon>
        <taxon>Bacillota</taxon>
        <taxon>Bacilli</taxon>
        <taxon>Bacillales</taxon>
        <taxon>Paenibacillaceae</taxon>
        <taxon>Paenibacillus</taxon>
    </lineage>
</organism>
<keyword evidence="3" id="KW-1185">Reference proteome</keyword>
<accession>A0ABQ4N036</accession>
<dbReference type="Gene3D" id="3.20.110.10">
    <property type="entry name" value="Glycoside hydrolase 38, N terminal domain"/>
    <property type="match status" value="1"/>
</dbReference>
<dbReference type="InterPro" id="IPR027291">
    <property type="entry name" value="Glyco_hydro_38_N_sf"/>
</dbReference>
<proteinExistence type="predicted"/>
<dbReference type="InterPro" id="IPR000602">
    <property type="entry name" value="Glyco_hydro_38_N"/>
</dbReference>
<dbReference type="SUPFAM" id="SSF88713">
    <property type="entry name" value="Glycoside hydrolase/deacetylase"/>
    <property type="match status" value="1"/>
</dbReference>
<dbReference type="InterPro" id="IPR011330">
    <property type="entry name" value="Glyco_hydro/deAcase_b/a-brl"/>
</dbReference>
<dbReference type="CDD" id="cd10814">
    <property type="entry name" value="GH38N_AMII_SpGH38_like"/>
    <property type="match status" value="1"/>
</dbReference>
<dbReference type="Proteomes" id="UP000680304">
    <property type="component" value="Unassembled WGS sequence"/>
</dbReference>
<dbReference type="PANTHER" id="PTHR46017:SF2">
    <property type="entry name" value="MANNOSYLGLYCERATE HYDROLASE"/>
    <property type="match status" value="1"/>
</dbReference>
<evidence type="ECO:0000313" key="2">
    <source>
        <dbReference type="EMBL" id="GIQ61492.1"/>
    </source>
</evidence>
<dbReference type="PANTHER" id="PTHR46017">
    <property type="entry name" value="ALPHA-MANNOSIDASE 2C1"/>
    <property type="match status" value="1"/>
</dbReference>
<protein>
    <recommendedName>
        <fullName evidence="1">Glycoside hydrolase family 38 N-terminal domain-containing protein</fullName>
    </recommendedName>
</protein>
<reference evidence="2 3" key="1">
    <citation type="submission" date="2021-04" db="EMBL/GenBank/DDBJ databases">
        <title>Draft genome sequence of Paenibacillus cisolokensis, LC2-13A.</title>
        <authorList>
            <person name="Uke A."/>
            <person name="Chhe C."/>
            <person name="Baramee S."/>
            <person name="Kosugi A."/>
        </authorList>
    </citation>
    <scope>NUCLEOTIDE SEQUENCE [LARGE SCALE GENOMIC DNA]</scope>
    <source>
        <strain evidence="2 3">LC2-13A</strain>
    </source>
</reference>
<sequence>MAKKTIHVVSHTHWDREWYMPFEAHHVRLLKTMDTLLDLFEQDPEYRSFYLDGQTIVLEDYLQVYPEKRDKLIELAKEGKISAGPWYVLQDEFLTSGEANIRNLQVGHRDARPFGAVSKIGYFPDSFGNMGQAPQLLRQAGIDTAIFGRGVKATGFDNKVEDAAAQESPFSELRWVSPDGSEVLGILFANWYSNGNEIPVDKEAAKTFWDRAIAAAERYASTSHLLMMNGCDHQPPQTDLSAALRTARELYPDYEFIHSNFDDYIKAVKAELPQQLSVIKGELRGQHTNGWYTLVNTASARVYIKQKTRKTRRCSRKWPSRWPRSPTGTGCRILTRS</sequence>
<gene>
    <name evidence="2" type="ORF">PACILC2_00600</name>
</gene>
<evidence type="ECO:0000313" key="3">
    <source>
        <dbReference type="Proteomes" id="UP000680304"/>
    </source>
</evidence>
<evidence type="ECO:0000259" key="1">
    <source>
        <dbReference type="Pfam" id="PF01074"/>
    </source>
</evidence>
<name>A0ABQ4N036_9BACL</name>
<feature type="domain" description="Glycoside hydrolase family 38 N-terminal" evidence="1">
    <location>
        <begin position="5"/>
        <end position="270"/>
    </location>
</feature>
<comment type="caution">
    <text evidence="2">The sequence shown here is derived from an EMBL/GenBank/DDBJ whole genome shotgun (WGS) entry which is preliminary data.</text>
</comment>
<dbReference type="EMBL" id="BOVJ01000002">
    <property type="protein sequence ID" value="GIQ61492.1"/>
    <property type="molecule type" value="Genomic_DNA"/>
</dbReference>